<keyword evidence="9" id="KW-1185">Reference proteome</keyword>
<dbReference type="PANTHER" id="PTHR21355:SF0">
    <property type="entry name" value="G-PROTEIN COUPLED RECEPTOR-ASSOCIATED PROTEIN LMBRD2"/>
    <property type="match status" value="1"/>
</dbReference>
<feature type="transmembrane region" description="Helical" evidence="7">
    <location>
        <begin position="137"/>
        <end position="156"/>
    </location>
</feature>
<feature type="transmembrane region" description="Helical" evidence="7">
    <location>
        <begin position="12"/>
        <end position="33"/>
    </location>
</feature>
<feature type="compositionally biased region" description="Low complexity" evidence="6">
    <location>
        <begin position="732"/>
        <end position="743"/>
    </location>
</feature>
<dbReference type="GO" id="GO:0016020">
    <property type="term" value="C:membrane"/>
    <property type="evidence" value="ECO:0007669"/>
    <property type="project" value="UniProtKB-SubCell"/>
</dbReference>
<evidence type="ECO:0000256" key="2">
    <source>
        <dbReference type="ARBA" id="ARBA00010487"/>
    </source>
</evidence>
<evidence type="ECO:0000256" key="4">
    <source>
        <dbReference type="ARBA" id="ARBA00022989"/>
    </source>
</evidence>
<dbReference type="InParanoid" id="A0A167R993"/>
<dbReference type="AlphaFoldDB" id="A0A167R993"/>
<feature type="region of interest" description="Disordered" evidence="6">
    <location>
        <begin position="602"/>
        <end position="670"/>
    </location>
</feature>
<keyword evidence="4 7" id="KW-1133">Transmembrane helix</keyword>
<dbReference type="Pfam" id="PF04791">
    <property type="entry name" value="LMBR1"/>
    <property type="match status" value="1"/>
</dbReference>
<feature type="compositionally biased region" description="Polar residues" evidence="6">
    <location>
        <begin position="655"/>
        <end position="669"/>
    </location>
</feature>
<dbReference type="STRING" id="763407.A0A167R993"/>
<dbReference type="VEuPathDB" id="FungiDB:PHYBLDRAFT_80449"/>
<feature type="compositionally biased region" description="Polar residues" evidence="6">
    <location>
        <begin position="754"/>
        <end position="765"/>
    </location>
</feature>
<gene>
    <name evidence="8" type="ORF">PHYBLDRAFT_80449</name>
</gene>
<feature type="transmembrane region" description="Helical" evidence="7">
    <location>
        <begin position="40"/>
        <end position="63"/>
    </location>
</feature>
<evidence type="ECO:0000313" key="8">
    <source>
        <dbReference type="EMBL" id="OAD81149.1"/>
    </source>
</evidence>
<organism evidence="8 9">
    <name type="scientific">Phycomyces blakesleeanus (strain ATCC 8743b / DSM 1359 / FGSC 10004 / NBRC 33097 / NRRL 1555)</name>
    <dbReference type="NCBI Taxonomy" id="763407"/>
    <lineage>
        <taxon>Eukaryota</taxon>
        <taxon>Fungi</taxon>
        <taxon>Fungi incertae sedis</taxon>
        <taxon>Mucoromycota</taxon>
        <taxon>Mucoromycotina</taxon>
        <taxon>Mucoromycetes</taxon>
        <taxon>Mucorales</taxon>
        <taxon>Phycomycetaceae</taxon>
        <taxon>Phycomyces</taxon>
    </lineage>
</organism>
<feature type="transmembrane region" description="Helical" evidence="7">
    <location>
        <begin position="176"/>
        <end position="198"/>
    </location>
</feature>
<feature type="transmembrane region" description="Helical" evidence="7">
    <location>
        <begin position="387"/>
        <end position="404"/>
    </location>
</feature>
<dbReference type="InterPro" id="IPR006876">
    <property type="entry name" value="LMBR1-like_membr_prot"/>
</dbReference>
<evidence type="ECO:0000313" key="9">
    <source>
        <dbReference type="Proteomes" id="UP000077315"/>
    </source>
</evidence>
<evidence type="ECO:0000256" key="1">
    <source>
        <dbReference type="ARBA" id="ARBA00004141"/>
    </source>
</evidence>
<feature type="region of interest" description="Disordered" evidence="6">
    <location>
        <begin position="689"/>
        <end position="789"/>
    </location>
</feature>
<dbReference type="RefSeq" id="XP_018299189.1">
    <property type="nucleotide sequence ID" value="XM_018443584.1"/>
</dbReference>
<name>A0A167R993_PHYB8</name>
<dbReference type="OrthoDB" id="203099at2759"/>
<accession>A0A167R993</accession>
<dbReference type="Proteomes" id="UP000077315">
    <property type="component" value="Unassembled WGS sequence"/>
</dbReference>
<evidence type="ECO:0000256" key="7">
    <source>
        <dbReference type="SAM" id="Phobius"/>
    </source>
</evidence>
<proteinExistence type="inferred from homology"/>
<evidence type="ECO:0000256" key="3">
    <source>
        <dbReference type="ARBA" id="ARBA00022692"/>
    </source>
</evidence>
<dbReference type="FunCoup" id="A0A167R993">
    <property type="interactions" value="267"/>
</dbReference>
<protein>
    <recommendedName>
        <fullName evidence="10">LMBR1-like membrane protein</fullName>
    </recommendedName>
</protein>
<feature type="transmembrane region" description="Helical" evidence="7">
    <location>
        <begin position="362"/>
        <end position="381"/>
    </location>
</feature>
<sequence>MESEIPIPQNNWAPLAITTSVLLFIAFTTVSHYSNIKKQAWYVSVVCTIGWFFPFWIVILLPLDLASTKYDSCKGECKVPFTYISHQFLWVAWRAFYWTSFCLTCRTRFMIPMLQAYGNTGDFTFAKRIKSAIKVNVRFYLIYVFVGIFGLIYLVFGSGYNSRQRIQVLVMAMANSWGLFLVIIFMGYGLVSVPRALWFSGSVKRHLYQIYLKAPRAKEECIDSELEFNELAKIMNTIAHSTHARSPEMQALVKKMVAWFPFVLDPEHNDRDGSTHIPQILTEEYLVKLNQDMIMAMRMKDRKLALWKNMLEEAFYFQDILVNRENGDHRFHSTLRSLESPSFKTDLKERTEWLWVVWVRPFVYRILAVICTFVSVSIIWSELTFNVKTPVISIVGILLEACGFNYAAVEFIALLTLTYMCLCVYSSLFKFRLFNLYLLIPNHHTDPNSMLWFTSYMCKMTAPLCYNFVNLLQKKEEDNGELPNNTSTAAKTVFSQFMGIANLLPFLGDNFVDWFPVLILLPSLAVLLNVQGRCFSLCGIQNAGNGDEDDNETGNGLLNTDMADGKALIAEERAAVERIIHPELGAQRGILGRARNAFGSYASKYSRPNSPSPSVPPVSNRHLSPHASSLRSERDRHLDELLSGRDGHKQAGRPGQNNRQISTSSNASGWASIGDAVKDKIGGFFNKPAPEAFSTLPHETDAQPLDENTLHPNIPSSGKGRVFGRMHPTGASSSQQDPRSRSPSPNPFLMATALRTQGSNSNGNDFVSPFTRFEDNSKKPSNRSVFEGR</sequence>
<evidence type="ECO:0000256" key="5">
    <source>
        <dbReference type="ARBA" id="ARBA00023136"/>
    </source>
</evidence>
<reference evidence="9" key="1">
    <citation type="submission" date="2015-06" db="EMBL/GenBank/DDBJ databases">
        <title>Expansion of signal transduction pathways in fungi by whole-genome duplication.</title>
        <authorList>
            <consortium name="DOE Joint Genome Institute"/>
            <person name="Corrochano L.M."/>
            <person name="Kuo A."/>
            <person name="Marcet-Houben M."/>
            <person name="Polaino S."/>
            <person name="Salamov A."/>
            <person name="Villalobos J.M."/>
            <person name="Alvarez M.I."/>
            <person name="Avalos J."/>
            <person name="Benito E.P."/>
            <person name="Benoit I."/>
            <person name="Burger G."/>
            <person name="Camino L.P."/>
            <person name="Canovas D."/>
            <person name="Cerda-Olmedo E."/>
            <person name="Cheng J.-F."/>
            <person name="Dominguez A."/>
            <person name="Elias M."/>
            <person name="Eslava A.P."/>
            <person name="Glaser F."/>
            <person name="Grimwood J."/>
            <person name="Gutierrez G."/>
            <person name="Heitman J."/>
            <person name="Henrissat B."/>
            <person name="Iturriaga E.A."/>
            <person name="Lang B.F."/>
            <person name="Lavin J.L."/>
            <person name="Lee S."/>
            <person name="Li W."/>
            <person name="Lindquist E."/>
            <person name="Lopez-Garcia S."/>
            <person name="Luque E.M."/>
            <person name="Marcos A.T."/>
            <person name="Martin J."/>
            <person name="McCluskey K."/>
            <person name="Medina H.R."/>
            <person name="Miralles-Duran A."/>
            <person name="Miyazaki A."/>
            <person name="Munoz-Torres E."/>
            <person name="Oguiza J.A."/>
            <person name="Ohm R."/>
            <person name="Olmedo M."/>
            <person name="Orejas M."/>
            <person name="Ortiz-Castellanos L."/>
            <person name="Pisabarro A.G."/>
            <person name="Rodriguez-Romero J."/>
            <person name="Ruiz-Herrera J."/>
            <person name="Ruiz-Vazquez R."/>
            <person name="Sanz C."/>
            <person name="Schackwitz W."/>
            <person name="Schmutz J."/>
            <person name="Shahriari M."/>
            <person name="Shelest E."/>
            <person name="Silva-Franco F."/>
            <person name="Soanes D."/>
            <person name="Syed K."/>
            <person name="Tagua V.G."/>
            <person name="Talbot N.J."/>
            <person name="Thon M."/>
            <person name="De vries R.P."/>
            <person name="Wiebenga A."/>
            <person name="Yadav J.S."/>
            <person name="Braun E.L."/>
            <person name="Baker S."/>
            <person name="Garre V."/>
            <person name="Horwitz B."/>
            <person name="Torres-Martinez S."/>
            <person name="Idnurm A."/>
            <person name="Herrera-Estrella A."/>
            <person name="Gabaldon T."/>
            <person name="Grigoriev I.V."/>
        </authorList>
    </citation>
    <scope>NUCLEOTIDE SEQUENCE [LARGE SCALE GENOMIC DNA]</scope>
    <source>
        <strain evidence="9">NRRL 1555(-)</strain>
    </source>
</reference>
<dbReference type="EMBL" id="KV440971">
    <property type="protein sequence ID" value="OAD81149.1"/>
    <property type="molecule type" value="Genomic_DNA"/>
</dbReference>
<feature type="transmembrane region" description="Helical" evidence="7">
    <location>
        <begin position="83"/>
        <end position="103"/>
    </location>
</feature>
<feature type="compositionally biased region" description="Basic and acidic residues" evidence="6">
    <location>
        <begin position="631"/>
        <end position="649"/>
    </location>
</feature>
<evidence type="ECO:0000256" key="6">
    <source>
        <dbReference type="SAM" id="MobiDB-lite"/>
    </source>
</evidence>
<evidence type="ECO:0008006" key="10">
    <source>
        <dbReference type="Google" id="ProtNLM"/>
    </source>
</evidence>
<dbReference type="GeneID" id="29004489"/>
<keyword evidence="5 7" id="KW-0472">Membrane</keyword>
<comment type="similarity">
    <text evidence="2">Belongs to the LIMR family.</text>
</comment>
<comment type="subcellular location">
    <subcellularLocation>
        <location evidence="1">Membrane</location>
        <topology evidence="1">Multi-pass membrane protein</topology>
    </subcellularLocation>
</comment>
<dbReference type="InterPro" id="IPR051584">
    <property type="entry name" value="GPCR-associated_LMBR1"/>
</dbReference>
<keyword evidence="3 7" id="KW-0812">Transmembrane</keyword>
<dbReference type="PANTHER" id="PTHR21355">
    <property type="entry name" value="G-PROTEIN COUPLED RECEPTOR-ASSOCIATED PROTEIN LMBRD2"/>
    <property type="match status" value="1"/>
</dbReference>
<feature type="transmembrane region" description="Helical" evidence="7">
    <location>
        <begin position="411"/>
        <end position="429"/>
    </location>
</feature>